<proteinExistence type="predicted"/>
<accession>A0A176WC58</accession>
<gene>
    <name evidence="1" type="ORF">AXG93_1527s1210</name>
</gene>
<protein>
    <submittedName>
        <fullName evidence="1">Uncharacterized protein</fullName>
    </submittedName>
</protein>
<reference evidence="1" key="1">
    <citation type="submission" date="2016-03" db="EMBL/GenBank/DDBJ databases">
        <title>Mechanisms controlling the formation of the plant cell surface in tip-growing cells are functionally conserved among land plants.</title>
        <authorList>
            <person name="Honkanen S."/>
            <person name="Jones V.A."/>
            <person name="Morieri G."/>
            <person name="Champion C."/>
            <person name="Hetherington A.J."/>
            <person name="Kelly S."/>
            <person name="Saint-Marcoux D."/>
            <person name="Proust H."/>
            <person name="Prescott H."/>
            <person name="Dolan L."/>
        </authorList>
    </citation>
    <scope>NUCLEOTIDE SEQUENCE [LARGE SCALE GENOMIC DNA]</scope>
    <source>
        <tissue evidence="1">Whole gametophyte</tissue>
    </source>
</reference>
<dbReference type="EMBL" id="LVLJ01001411">
    <property type="protein sequence ID" value="OAE29825.1"/>
    <property type="molecule type" value="Genomic_DNA"/>
</dbReference>
<evidence type="ECO:0000313" key="1">
    <source>
        <dbReference type="EMBL" id="OAE29825.1"/>
    </source>
</evidence>
<dbReference type="Proteomes" id="UP000077202">
    <property type="component" value="Unassembled WGS sequence"/>
</dbReference>
<organism evidence="1 2">
    <name type="scientific">Marchantia polymorpha subsp. ruderalis</name>
    <dbReference type="NCBI Taxonomy" id="1480154"/>
    <lineage>
        <taxon>Eukaryota</taxon>
        <taxon>Viridiplantae</taxon>
        <taxon>Streptophyta</taxon>
        <taxon>Embryophyta</taxon>
        <taxon>Marchantiophyta</taxon>
        <taxon>Marchantiopsida</taxon>
        <taxon>Marchantiidae</taxon>
        <taxon>Marchantiales</taxon>
        <taxon>Marchantiaceae</taxon>
        <taxon>Marchantia</taxon>
    </lineage>
</organism>
<name>A0A176WC58_MARPO</name>
<sequence>MRRVSEGERGLDRDPAYCNCVRWLTTAAWSLTVATRLDLDKRTVIYRLSFERSCVCVCVCLFVCAGLEQSEVTLLRRIVDFFVENRVFSVGEAGRTHLFFDFWRVKHDLRA</sequence>
<dbReference type="AlphaFoldDB" id="A0A176WC58"/>
<evidence type="ECO:0000313" key="2">
    <source>
        <dbReference type="Proteomes" id="UP000077202"/>
    </source>
</evidence>
<keyword evidence="2" id="KW-1185">Reference proteome</keyword>
<comment type="caution">
    <text evidence="1">The sequence shown here is derived from an EMBL/GenBank/DDBJ whole genome shotgun (WGS) entry which is preliminary data.</text>
</comment>